<dbReference type="EMBL" id="CM042034">
    <property type="protein sequence ID" value="KAI3760835.1"/>
    <property type="molecule type" value="Genomic_DNA"/>
</dbReference>
<dbReference type="Proteomes" id="UP001056120">
    <property type="component" value="Linkage Group LG17"/>
</dbReference>
<protein>
    <submittedName>
        <fullName evidence="1">Uncharacterized protein</fullName>
    </submittedName>
</protein>
<reference evidence="2" key="1">
    <citation type="journal article" date="2022" name="Mol. Ecol. Resour.">
        <title>The genomes of chicory, endive, great burdock and yacon provide insights into Asteraceae palaeo-polyploidization history and plant inulin production.</title>
        <authorList>
            <person name="Fan W."/>
            <person name="Wang S."/>
            <person name="Wang H."/>
            <person name="Wang A."/>
            <person name="Jiang F."/>
            <person name="Liu H."/>
            <person name="Zhao H."/>
            <person name="Xu D."/>
            <person name="Zhang Y."/>
        </authorList>
    </citation>
    <scope>NUCLEOTIDE SEQUENCE [LARGE SCALE GENOMIC DNA]</scope>
    <source>
        <strain evidence="2">cv. Yunnan</strain>
    </source>
</reference>
<reference evidence="1 2" key="2">
    <citation type="journal article" date="2022" name="Mol. Ecol. Resour.">
        <title>The genomes of chicory, endive, great burdock and yacon provide insights into Asteraceae paleo-polyploidization history and plant inulin production.</title>
        <authorList>
            <person name="Fan W."/>
            <person name="Wang S."/>
            <person name="Wang H."/>
            <person name="Wang A."/>
            <person name="Jiang F."/>
            <person name="Liu H."/>
            <person name="Zhao H."/>
            <person name="Xu D."/>
            <person name="Zhang Y."/>
        </authorList>
    </citation>
    <scope>NUCLEOTIDE SEQUENCE [LARGE SCALE GENOMIC DNA]</scope>
    <source>
        <strain evidence="2">cv. Yunnan</strain>
        <tissue evidence="1">Leaves</tissue>
    </source>
</reference>
<comment type="caution">
    <text evidence="1">The sequence shown here is derived from an EMBL/GenBank/DDBJ whole genome shotgun (WGS) entry which is preliminary data.</text>
</comment>
<proteinExistence type="predicted"/>
<accession>A0ACB9EQE8</accession>
<gene>
    <name evidence="1" type="ORF">L1987_51234</name>
</gene>
<keyword evidence="2" id="KW-1185">Reference proteome</keyword>
<evidence type="ECO:0000313" key="2">
    <source>
        <dbReference type="Proteomes" id="UP001056120"/>
    </source>
</evidence>
<name>A0ACB9EQE8_9ASTR</name>
<evidence type="ECO:0000313" key="1">
    <source>
        <dbReference type="EMBL" id="KAI3760835.1"/>
    </source>
</evidence>
<organism evidence="1 2">
    <name type="scientific">Smallanthus sonchifolius</name>
    <dbReference type="NCBI Taxonomy" id="185202"/>
    <lineage>
        <taxon>Eukaryota</taxon>
        <taxon>Viridiplantae</taxon>
        <taxon>Streptophyta</taxon>
        <taxon>Embryophyta</taxon>
        <taxon>Tracheophyta</taxon>
        <taxon>Spermatophyta</taxon>
        <taxon>Magnoliopsida</taxon>
        <taxon>eudicotyledons</taxon>
        <taxon>Gunneridae</taxon>
        <taxon>Pentapetalae</taxon>
        <taxon>asterids</taxon>
        <taxon>campanulids</taxon>
        <taxon>Asterales</taxon>
        <taxon>Asteraceae</taxon>
        <taxon>Asteroideae</taxon>
        <taxon>Heliantheae alliance</taxon>
        <taxon>Millerieae</taxon>
        <taxon>Smallanthus</taxon>
    </lineage>
</organism>
<sequence length="124" mass="14595">MNEKFERLVFHLNEYLPDKLSVIRDTSYVWGIPDTVPTGTKRYGSFWNEAIWFLRERDDVVPLGMRWYGTFKNLIVGIIRDGMIHSRTASYGPSRTNAPWTAYEVYTMIQIVERRSIVTVQMAR</sequence>